<sequence>MTVSQYHVVTGSNAGDLINAVNKLIKEGWQPLGGLCTNGAGYWQAMVR</sequence>
<keyword evidence="2" id="KW-1185">Reference proteome</keyword>
<dbReference type="RefSeq" id="WP_192760671.1">
    <property type="nucleotide sequence ID" value="NZ_JADBDZ010000001.1"/>
</dbReference>
<proteinExistence type="predicted"/>
<evidence type="ECO:0000313" key="1">
    <source>
        <dbReference type="EMBL" id="MBE1534265.1"/>
    </source>
</evidence>
<evidence type="ECO:0000313" key="2">
    <source>
        <dbReference type="Proteomes" id="UP000627838"/>
    </source>
</evidence>
<protein>
    <recommendedName>
        <fullName evidence="3">DUF1737 domain-containing protein</fullName>
    </recommendedName>
</protein>
<dbReference type="EMBL" id="JADBDZ010000001">
    <property type="protein sequence ID" value="MBE1534265.1"/>
    <property type="molecule type" value="Genomic_DNA"/>
</dbReference>
<reference evidence="1 2" key="1">
    <citation type="submission" date="2020-10" db="EMBL/GenBank/DDBJ databases">
        <title>Sequencing the genomes of 1000 actinobacteria strains.</title>
        <authorList>
            <person name="Klenk H.-P."/>
        </authorList>
    </citation>
    <scope>NUCLEOTIDE SEQUENCE [LARGE SCALE GENOMIC DNA]</scope>
    <source>
        <strain evidence="1 2">DSM 46744</strain>
    </source>
</reference>
<name>A0ABR9JUN7_9ACTN</name>
<gene>
    <name evidence="1" type="ORF">H4W34_004098</name>
</gene>
<dbReference type="Proteomes" id="UP000627838">
    <property type="component" value="Unassembled WGS sequence"/>
</dbReference>
<organism evidence="1 2">
    <name type="scientific">Actinomadura algeriensis</name>
    <dbReference type="NCBI Taxonomy" id="1679523"/>
    <lineage>
        <taxon>Bacteria</taxon>
        <taxon>Bacillati</taxon>
        <taxon>Actinomycetota</taxon>
        <taxon>Actinomycetes</taxon>
        <taxon>Streptosporangiales</taxon>
        <taxon>Thermomonosporaceae</taxon>
        <taxon>Actinomadura</taxon>
    </lineage>
</organism>
<comment type="caution">
    <text evidence="1">The sequence shown here is derived from an EMBL/GenBank/DDBJ whole genome shotgun (WGS) entry which is preliminary data.</text>
</comment>
<accession>A0ABR9JUN7</accession>
<evidence type="ECO:0008006" key="3">
    <source>
        <dbReference type="Google" id="ProtNLM"/>
    </source>
</evidence>